<organism evidence="5 6">
    <name type="scientific">Allocoleopsis franciscana PCC 7113</name>
    <dbReference type="NCBI Taxonomy" id="1173027"/>
    <lineage>
        <taxon>Bacteria</taxon>
        <taxon>Bacillati</taxon>
        <taxon>Cyanobacteriota</taxon>
        <taxon>Cyanophyceae</taxon>
        <taxon>Coleofasciculales</taxon>
        <taxon>Coleofasciculaceae</taxon>
        <taxon>Allocoleopsis</taxon>
        <taxon>Allocoleopsis franciscana</taxon>
    </lineage>
</organism>
<dbReference type="GO" id="GO:0032259">
    <property type="term" value="P:methylation"/>
    <property type="evidence" value="ECO:0007669"/>
    <property type="project" value="UniProtKB-KW"/>
</dbReference>
<evidence type="ECO:0000256" key="2">
    <source>
        <dbReference type="ARBA" id="ARBA00022679"/>
    </source>
</evidence>
<proteinExistence type="predicted"/>
<keyword evidence="2" id="KW-0808">Transferase</keyword>
<evidence type="ECO:0000256" key="3">
    <source>
        <dbReference type="ARBA" id="ARBA00022691"/>
    </source>
</evidence>
<gene>
    <name evidence="5" type="ORF">Mic7113_3781</name>
</gene>
<dbReference type="PANTHER" id="PTHR43591">
    <property type="entry name" value="METHYLTRANSFERASE"/>
    <property type="match status" value="1"/>
</dbReference>
<dbReference type="GO" id="GO:0008168">
    <property type="term" value="F:methyltransferase activity"/>
    <property type="evidence" value="ECO:0007669"/>
    <property type="project" value="UniProtKB-KW"/>
</dbReference>
<dbReference type="CDD" id="cd02440">
    <property type="entry name" value="AdoMet_MTases"/>
    <property type="match status" value="1"/>
</dbReference>
<accession>K9WI91</accession>
<keyword evidence="6" id="KW-1185">Reference proteome</keyword>
<evidence type="ECO:0000313" key="6">
    <source>
        <dbReference type="Proteomes" id="UP000010471"/>
    </source>
</evidence>
<evidence type="ECO:0000313" key="5">
    <source>
        <dbReference type="EMBL" id="AFZ19499.1"/>
    </source>
</evidence>
<dbReference type="eggNOG" id="COG2226">
    <property type="taxonomic scope" value="Bacteria"/>
</dbReference>
<keyword evidence="3" id="KW-0949">S-adenosyl-L-methionine</keyword>
<dbReference type="Proteomes" id="UP000010471">
    <property type="component" value="Chromosome"/>
</dbReference>
<dbReference type="PROSITE" id="PS51608">
    <property type="entry name" value="SAM_MT_UBIE"/>
    <property type="match status" value="1"/>
</dbReference>
<dbReference type="KEGG" id="mic:Mic7113_3781"/>
<keyword evidence="5" id="KW-0830">Ubiquinone</keyword>
<dbReference type="OrthoDB" id="455741at2"/>
<name>K9WI91_9CYAN</name>
<reference evidence="5 6" key="1">
    <citation type="submission" date="2012-06" db="EMBL/GenBank/DDBJ databases">
        <title>Finished chromosome of genome of Microcoleus sp. PCC 7113.</title>
        <authorList>
            <consortium name="US DOE Joint Genome Institute"/>
            <person name="Gugger M."/>
            <person name="Coursin T."/>
            <person name="Rippka R."/>
            <person name="Tandeau De Marsac N."/>
            <person name="Huntemann M."/>
            <person name="Wei C.-L."/>
            <person name="Han J."/>
            <person name="Detter J.C."/>
            <person name="Han C."/>
            <person name="Tapia R."/>
            <person name="Chen A."/>
            <person name="Kyrpides N."/>
            <person name="Mavromatis K."/>
            <person name="Markowitz V."/>
            <person name="Szeto E."/>
            <person name="Ivanova N."/>
            <person name="Pagani I."/>
            <person name="Pati A."/>
            <person name="Goodwin L."/>
            <person name="Nordberg H.P."/>
            <person name="Cantor M.N."/>
            <person name="Hua S.X."/>
            <person name="Woyke T."/>
            <person name="Kerfeld C.A."/>
        </authorList>
    </citation>
    <scope>NUCLEOTIDE SEQUENCE [LARGE SCALE GENOMIC DNA]</scope>
    <source>
        <strain evidence="5 6">PCC 7113</strain>
    </source>
</reference>
<dbReference type="InterPro" id="IPR041698">
    <property type="entry name" value="Methyltransf_25"/>
</dbReference>
<protein>
    <submittedName>
        <fullName evidence="5">Methylase involved in ubiquinone/menaquinone biosynthesis</fullName>
    </submittedName>
</protein>
<dbReference type="InterPro" id="IPR029063">
    <property type="entry name" value="SAM-dependent_MTases_sf"/>
</dbReference>
<keyword evidence="1 5" id="KW-0489">Methyltransferase</keyword>
<dbReference type="Gene3D" id="3.40.50.150">
    <property type="entry name" value="Vaccinia Virus protein VP39"/>
    <property type="match status" value="1"/>
</dbReference>
<dbReference type="RefSeq" id="WP_015183640.1">
    <property type="nucleotide sequence ID" value="NC_019738.1"/>
</dbReference>
<feature type="domain" description="Methyltransferase" evidence="4">
    <location>
        <begin position="48"/>
        <end position="144"/>
    </location>
</feature>
<dbReference type="SUPFAM" id="SSF53335">
    <property type="entry name" value="S-adenosyl-L-methionine-dependent methyltransferases"/>
    <property type="match status" value="1"/>
</dbReference>
<dbReference type="AlphaFoldDB" id="K9WI91"/>
<evidence type="ECO:0000256" key="1">
    <source>
        <dbReference type="ARBA" id="ARBA00022603"/>
    </source>
</evidence>
<dbReference type="Pfam" id="PF13649">
    <property type="entry name" value="Methyltransf_25"/>
    <property type="match status" value="1"/>
</dbReference>
<sequence>MTRQTNPNEYKQEIIAFYNTRTDYDNDFTYRRAIPLVELAQLQPGQHILDVATGTGIIAIAASERVGSEGKVIAVDFTPGMLDQARRKITAAGLQNIEIIEADAESINFEDERFHAIFCATAIVLLSDIPVALRNWYRWLKKGGIVAFSSWSVTSFFTPVIIKVCAKYDLSLPNLHEPLGSPEKCRTLLQDIGFKGIEIKTEQFGRYLSLNEAQNFWKGKWLHANGHPLFGLSDEQIEQLKAEFRAEIETIATDKGVWQEITTFFVTGCK</sequence>
<evidence type="ECO:0000259" key="4">
    <source>
        <dbReference type="Pfam" id="PF13649"/>
    </source>
</evidence>
<dbReference type="PANTHER" id="PTHR43591:SF24">
    <property type="entry name" value="2-METHOXY-6-POLYPRENYL-1,4-BENZOQUINOL METHYLASE, MITOCHONDRIAL"/>
    <property type="match status" value="1"/>
</dbReference>
<dbReference type="HOGENOM" id="CLU_037990_2_6_3"/>
<dbReference type="InterPro" id="IPR004033">
    <property type="entry name" value="UbiE/COQ5_MeTrFase"/>
</dbReference>
<dbReference type="EMBL" id="CP003630">
    <property type="protein sequence ID" value="AFZ19499.1"/>
    <property type="molecule type" value="Genomic_DNA"/>
</dbReference>